<dbReference type="SUPFAM" id="SSF47240">
    <property type="entry name" value="Ferritin-like"/>
    <property type="match status" value="1"/>
</dbReference>
<dbReference type="InterPro" id="IPR011017">
    <property type="entry name" value="TRASH_dom"/>
</dbReference>
<dbReference type="SMART" id="SM00746">
    <property type="entry name" value="TRASH"/>
    <property type="match status" value="1"/>
</dbReference>
<reference evidence="2 3" key="1">
    <citation type="journal article" date="2019" name="Nat. Microbiol.">
        <title>Expanding anaerobic alkane metabolism in the domain of Archaea.</title>
        <authorList>
            <person name="Wang Y."/>
            <person name="Wegener G."/>
            <person name="Hou J."/>
            <person name="Wang F."/>
            <person name="Xiao X."/>
        </authorList>
    </citation>
    <scope>NUCLEOTIDE SEQUENCE [LARGE SCALE GENOMIC DNA]</scope>
    <source>
        <strain evidence="2">WYZ-LMO10</strain>
    </source>
</reference>
<dbReference type="InterPro" id="IPR007029">
    <property type="entry name" value="YHS_dom"/>
</dbReference>
<dbReference type="Gene3D" id="1.10.620.20">
    <property type="entry name" value="Ribonucleotide Reductase, subunit A"/>
    <property type="match status" value="1"/>
</dbReference>
<comment type="caution">
    <text evidence="2">The sequence shown here is derived from an EMBL/GenBank/DDBJ whole genome shotgun (WGS) entry which is preliminary data.</text>
</comment>
<dbReference type="Proteomes" id="UP000315399">
    <property type="component" value="Unassembled WGS sequence"/>
</dbReference>
<sequence>MAIDPICKMVVDERTAEYKSEYKGRKYYFCSLGCKKEFDANPEKYA</sequence>
<protein>
    <submittedName>
        <fullName evidence="2">YHS domain-containing protein</fullName>
    </submittedName>
</protein>
<dbReference type="InterPro" id="IPR012348">
    <property type="entry name" value="RNR-like"/>
</dbReference>
<name>A0A523B8J0_9CREN</name>
<organism evidence="2 3">
    <name type="scientific">Thermoproteota archaeon</name>
    <dbReference type="NCBI Taxonomy" id="2056631"/>
    <lineage>
        <taxon>Archaea</taxon>
        <taxon>Thermoproteota</taxon>
    </lineage>
</organism>
<dbReference type="AlphaFoldDB" id="A0A523B8J0"/>
<gene>
    <name evidence="2" type="ORF">DSO08_06040</name>
</gene>
<dbReference type="Pfam" id="PF04945">
    <property type="entry name" value="YHS"/>
    <property type="match status" value="1"/>
</dbReference>
<dbReference type="InterPro" id="IPR009078">
    <property type="entry name" value="Ferritin-like_SF"/>
</dbReference>
<dbReference type="EMBL" id="QNVH01000084">
    <property type="protein sequence ID" value="TDA37212.1"/>
    <property type="molecule type" value="Genomic_DNA"/>
</dbReference>
<proteinExistence type="predicted"/>
<evidence type="ECO:0000313" key="3">
    <source>
        <dbReference type="Proteomes" id="UP000315399"/>
    </source>
</evidence>
<dbReference type="GO" id="GO:0016491">
    <property type="term" value="F:oxidoreductase activity"/>
    <property type="evidence" value="ECO:0007669"/>
    <property type="project" value="InterPro"/>
</dbReference>
<evidence type="ECO:0000259" key="1">
    <source>
        <dbReference type="SMART" id="SM00746"/>
    </source>
</evidence>
<evidence type="ECO:0000313" key="2">
    <source>
        <dbReference type="EMBL" id="TDA37212.1"/>
    </source>
</evidence>
<accession>A0A523B8J0</accession>
<feature type="domain" description="TRASH" evidence="1">
    <location>
        <begin position="4"/>
        <end position="42"/>
    </location>
</feature>